<evidence type="ECO:0000256" key="10">
    <source>
        <dbReference type="RuleBase" id="RU003500"/>
    </source>
</evidence>
<name>A0A183A952_9TREM</name>
<evidence type="ECO:0000256" key="2">
    <source>
        <dbReference type="ARBA" id="ARBA00005683"/>
    </source>
</evidence>
<dbReference type="GO" id="GO:0030182">
    <property type="term" value="P:neuron differentiation"/>
    <property type="evidence" value="ECO:0007669"/>
    <property type="project" value="TreeGrafter"/>
</dbReference>
<feature type="chain" id="PRO_5043137894" description="Protein Wnt" evidence="12">
    <location>
        <begin position="27"/>
        <end position="350"/>
    </location>
</feature>
<evidence type="ECO:0000256" key="9">
    <source>
        <dbReference type="ARBA" id="ARBA00023288"/>
    </source>
</evidence>
<dbReference type="SMART" id="SM00097">
    <property type="entry name" value="WNT1"/>
    <property type="match status" value="1"/>
</dbReference>
<dbReference type="Proteomes" id="UP000272942">
    <property type="component" value="Unassembled WGS sequence"/>
</dbReference>
<dbReference type="AlphaFoldDB" id="A0A183A952"/>
<evidence type="ECO:0000313" key="15">
    <source>
        <dbReference type="WBParaSite" id="ECPE_0000349001-mRNA-1"/>
    </source>
</evidence>
<reference evidence="13 14" key="2">
    <citation type="submission" date="2018-11" db="EMBL/GenBank/DDBJ databases">
        <authorList>
            <consortium name="Pathogen Informatics"/>
        </authorList>
    </citation>
    <scope>NUCLEOTIDE SEQUENCE [LARGE SCALE GENOMIC DNA]</scope>
    <source>
        <strain evidence="13 14">Egypt</strain>
    </source>
</reference>
<sequence>MWTLNSTCLFLCYLLTLSSQLRELLAAHQSTESLEPDMSDDLLVPGQSSTSQTRPGPAQSVYLSPYGAGYRMNNSHSYWTNQASQTASMQRRLPMTSVRKPDTRMWNQTQYTVAPLQQPSQTTTDSFIGPDGKLHISICDHPNGFLRRQKKLCRRYLHLMESVVRGYFMGLRECEYQFAAHRWNCQGHNLTIRVPPERRRRLRYRQSSASSSSAMANRDAEDRKPVRIKTYLDKLLSRGTRESAYVLAVTSAGVSHAVTKACSSGLHDNCGCDRTIYDHPREPNFEWSGCSDNIHFGAAFSRQFLDIRERSRLKRNPKLGMTNLHNNHVGRQVSIHANHPPTPIEMLTHN</sequence>
<keyword evidence="4" id="KW-0964">Secreted</keyword>
<organism evidence="15">
    <name type="scientific">Echinostoma caproni</name>
    <dbReference type="NCBI Taxonomy" id="27848"/>
    <lineage>
        <taxon>Eukaryota</taxon>
        <taxon>Metazoa</taxon>
        <taxon>Spiralia</taxon>
        <taxon>Lophotrochozoa</taxon>
        <taxon>Platyhelminthes</taxon>
        <taxon>Trematoda</taxon>
        <taxon>Digenea</taxon>
        <taxon>Plagiorchiida</taxon>
        <taxon>Echinostomata</taxon>
        <taxon>Echinostomatoidea</taxon>
        <taxon>Echinostomatidae</taxon>
        <taxon>Echinostoma</taxon>
    </lineage>
</organism>
<keyword evidence="3 10" id="KW-0217">Developmental protein</keyword>
<keyword evidence="12" id="KW-0732">Signal</keyword>
<dbReference type="OrthoDB" id="5945655at2759"/>
<keyword evidence="9" id="KW-0449">Lipoprotein</keyword>
<evidence type="ECO:0000256" key="5">
    <source>
        <dbReference type="ARBA" id="ARBA00022530"/>
    </source>
</evidence>
<evidence type="ECO:0000313" key="14">
    <source>
        <dbReference type="Proteomes" id="UP000272942"/>
    </source>
</evidence>
<dbReference type="GO" id="GO:0005109">
    <property type="term" value="F:frizzled binding"/>
    <property type="evidence" value="ECO:0007669"/>
    <property type="project" value="TreeGrafter"/>
</dbReference>
<evidence type="ECO:0000256" key="8">
    <source>
        <dbReference type="ARBA" id="ARBA00023180"/>
    </source>
</evidence>
<evidence type="ECO:0000313" key="13">
    <source>
        <dbReference type="EMBL" id="VDP69651.1"/>
    </source>
</evidence>
<keyword evidence="5" id="KW-0272">Extracellular matrix</keyword>
<protein>
    <recommendedName>
        <fullName evidence="10">Protein Wnt</fullName>
    </recommendedName>
</protein>
<dbReference type="GO" id="GO:0045165">
    <property type="term" value="P:cell fate commitment"/>
    <property type="evidence" value="ECO:0007669"/>
    <property type="project" value="TreeGrafter"/>
</dbReference>
<dbReference type="EMBL" id="UZAN01040438">
    <property type="protein sequence ID" value="VDP69651.1"/>
    <property type="molecule type" value="Genomic_DNA"/>
</dbReference>
<dbReference type="WBParaSite" id="ECPE_0000349001-mRNA-1">
    <property type="protein sequence ID" value="ECPE_0000349001-mRNA-1"/>
    <property type="gene ID" value="ECPE_0000349001"/>
</dbReference>
<dbReference type="GO" id="GO:0060070">
    <property type="term" value="P:canonical Wnt signaling pathway"/>
    <property type="evidence" value="ECO:0007669"/>
    <property type="project" value="TreeGrafter"/>
</dbReference>
<evidence type="ECO:0000256" key="6">
    <source>
        <dbReference type="ARBA" id="ARBA00022687"/>
    </source>
</evidence>
<dbReference type="PRINTS" id="PR01349">
    <property type="entry name" value="WNTPROTEIN"/>
</dbReference>
<dbReference type="PANTHER" id="PTHR12027:SF101">
    <property type="entry name" value="PROTEIN WNT-4"/>
    <property type="match status" value="1"/>
</dbReference>
<comment type="function">
    <text evidence="10">Ligand for members of the frizzled family of seven transmembrane receptors.</text>
</comment>
<reference evidence="15" key="1">
    <citation type="submission" date="2016-06" db="UniProtKB">
        <authorList>
            <consortium name="WormBaseParasite"/>
        </authorList>
    </citation>
    <scope>IDENTIFICATION</scope>
</reference>
<keyword evidence="8" id="KW-0325">Glycoprotein</keyword>
<comment type="subcellular location">
    <subcellularLocation>
        <location evidence="1 10">Secreted</location>
        <location evidence="1 10">Extracellular space</location>
        <location evidence="1 10">Extracellular matrix</location>
    </subcellularLocation>
</comment>
<evidence type="ECO:0000256" key="12">
    <source>
        <dbReference type="SAM" id="SignalP"/>
    </source>
</evidence>
<keyword evidence="7" id="KW-1015">Disulfide bond</keyword>
<accession>A0A183A952</accession>
<dbReference type="InterPro" id="IPR005817">
    <property type="entry name" value="Wnt"/>
</dbReference>
<evidence type="ECO:0000256" key="4">
    <source>
        <dbReference type="ARBA" id="ARBA00022525"/>
    </source>
</evidence>
<feature type="signal peptide" evidence="12">
    <location>
        <begin position="1"/>
        <end position="26"/>
    </location>
</feature>
<evidence type="ECO:0000256" key="3">
    <source>
        <dbReference type="ARBA" id="ARBA00022473"/>
    </source>
</evidence>
<evidence type="ECO:0000256" key="1">
    <source>
        <dbReference type="ARBA" id="ARBA00004498"/>
    </source>
</evidence>
<evidence type="ECO:0000256" key="7">
    <source>
        <dbReference type="ARBA" id="ARBA00023157"/>
    </source>
</evidence>
<dbReference type="PANTHER" id="PTHR12027">
    <property type="entry name" value="WNT RELATED"/>
    <property type="match status" value="1"/>
</dbReference>
<gene>
    <name evidence="13" type="ORF">ECPE_LOCUS3487</name>
</gene>
<dbReference type="GO" id="GO:0005615">
    <property type="term" value="C:extracellular space"/>
    <property type="evidence" value="ECO:0007669"/>
    <property type="project" value="TreeGrafter"/>
</dbReference>
<comment type="similarity">
    <text evidence="2 10">Belongs to the Wnt family.</text>
</comment>
<evidence type="ECO:0000256" key="11">
    <source>
        <dbReference type="SAM" id="MobiDB-lite"/>
    </source>
</evidence>
<dbReference type="GO" id="GO:0005125">
    <property type="term" value="F:cytokine activity"/>
    <property type="evidence" value="ECO:0007669"/>
    <property type="project" value="TreeGrafter"/>
</dbReference>
<dbReference type="Pfam" id="PF00110">
    <property type="entry name" value="wnt"/>
    <property type="match status" value="2"/>
</dbReference>
<proteinExistence type="inferred from homology"/>
<feature type="region of interest" description="Disordered" evidence="11">
    <location>
        <begin position="32"/>
        <end position="59"/>
    </location>
</feature>
<keyword evidence="6 10" id="KW-0879">Wnt signaling pathway</keyword>
<keyword evidence="14" id="KW-1185">Reference proteome</keyword>